<evidence type="ECO:0000313" key="2">
    <source>
        <dbReference type="Proteomes" id="UP000017836"/>
    </source>
</evidence>
<reference evidence="2" key="1">
    <citation type="journal article" date="2013" name="Science">
        <title>The Amborella genome and the evolution of flowering plants.</title>
        <authorList>
            <consortium name="Amborella Genome Project"/>
        </authorList>
    </citation>
    <scope>NUCLEOTIDE SEQUENCE [LARGE SCALE GENOMIC DNA]</scope>
</reference>
<accession>W1NYR9</accession>
<keyword evidence="2" id="KW-1185">Reference proteome</keyword>
<dbReference type="AlphaFoldDB" id="W1NYR9"/>
<dbReference type="EMBL" id="KI394979">
    <property type="protein sequence ID" value="ERM99834.1"/>
    <property type="molecule type" value="Genomic_DNA"/>
</dbReference>
<gene>
    <name evidence="1" type="ORF">AMTR_s00098p00091140</name>
</gene>
<organism evidence="1 2">
    <name type="scientific">Amborella trichopoda</name>
    <dbReference type="NCBI Taxonomy" id="13333"/>
    <lineage>
        <taxon>Eukaryota</taxon>
        <taxon>Viridiplantae</taxon>
        <taxon>Streptophyta</taxon>
        <taxon>Embryophyta</taxon>
        <taxon>Tracheophyta</taxon>
        <taxon>Spermatophyta</taxon>
        <taxon>Magnoliopsida</taxon>
        <taxon>Amborellales</taxon>
        <taxon>Amborellaceae</taxon>
        <taxon>Amborella</taxon>
    </lineage>
</organism>
<dbReference type="Gramene" id="ERM99834">
    <property type="protein sequence ID" value="ERM99834"/>
    <property type="gene ID" value="AMTR_s00098p00091140"/>
</dbReference>
<dbReference type="Proteomes" id="UP000017836">
    <property type="component" value="Unassembled WGS sequence"/>
</dbReference>
<proteinExistence type="predicted"/>
<evidence type="ECO:0000313" key="1">
    <source>
        <dbReference type="EMBL" id="ERM99834.1"/>
    </source>
</evidence>
<dbReference type="HOGENOM" id="CLU_2888764_0_0_1"/>
<sequence length="63" mass="6431">MYAELLKGQCRGGGDLKSLGLGIGTSLGGGERQNRGPAYLSTIVGSRSSLEKAVSTTSITTQT</sequence>
<name>W1NYR9_AMBTC</name>
<protein>
    <submittedName>
        <fullName evidence="1">Uncharacterized protein</fullName>
    </submittedName>
</protein>